<dbReference type="OrthoDB" id="3269456at2759"/>
<evidence type="ECO:0000313" key="1">
    <source>
        <dbReference type="EMBL" id="TFK18495.1"/>
    </source>
</evidence>
<protein>
    <submittedName>
        <fullName evidence="1">Uncharacterized protein</fullName>
    </submittedName>
</protein>
<dbReference type="EMBL" id="ML210396">
    <property type="protein sequence ID" value="TFK18495.1"/>
    <property type="molecule type" value="Genomic_DNA"/>
</dbReference>
<proteinExistence type="predicted"/>
<dbReference type="AlphaFoldDB" id="A0A5C3KFG0"/>
<sequence>MRVSKFAEPQTFRIVNNKAPSEEVFFRIIGILCSKTLPPVKTDNHVRNLRQYVKLTGLGWVQFSNFKRGVSECMGLFKGNPGTEATMEPDYKPYEGDVAIDCHAHYLTDCNLSPNEKHQPFGTDVDPHSILEAICGSKFIHGADNRVEYCVKKQSIKLEEIKAGNIVEATVAIVNIPIREDQFKMILALRAITKITDEVRKVRVKRTTNLSL</sequence>
<organism evidence="1 2">
    <name type="scientific">Coprinopsis marcescibilis</name>
    <name type="common">Agaric fungus</name>
    <name type="synonym">Psathyrella marcescibilis</name>
    <dbReference type="NCBI Taxonomy" id="230819"/>
    <lineage>
        <taxon>Eukaryota</taxon>
        <taxon>Fungi</taxon>
        <taxon>Dikarya</taxon>
        <taxon>Basidiomycota</taxon>
        <taxon>Agaricomycotina</taxon>
        <taxon>Agaricomycetes</taxon>
        <taxon>Agaricomycetidae</taxon>
        <taxon>Agaricales</taxon>
        <taxon>Agaricineae</taxon>
        <taxon>Psathyrellaceae</taxon>
        <taxon>Coprinopsis</taxon>
    </lineage>
</organism>
<gene>
    <name evidence="1" type="ORF">FA15DRAFT_603179</name>
</gene>
<accession>A0A5C3KFG0</accession>
<reference evidence="1 2" key="1">
    <citation type="journal article" date="2019" name="Nat. Ecol. Evol.">
        <title>Megaphylogeny resolves global patterns of mushroom evolution.</title>
        <authorList>
            <person name="Varga T."/>
            <person name="Krizsan K."/>
            <person name="Foldi C."/>
            <person name="Dima B."/>
            <person name="Sanchez-Garcia M."/>
            <person name="Sanchez-Ramirez S."/>
            <person name="Szollosi G.J."/>
            <person name="Szarkandi J.G."/>
            <person name="Papp V."/>
            <person name="Albert L."/>
            <person name="Andreopoulos W."/>
            <person name="Angelini C."/>
            <person name="Antonin V."/>
            <person name="Barry K.W."/>
            <person name="Bougher N.L."/>
            <person name="Buchanan P."/>
            <person name="Buyck B."/>
            <person name="Bense V."/>
            <person name="Catcheside P."/>
            <person name="Chovatia M."/>
            <person name="Cooper J."/>
            <person name="Damon W."/>
            <person name="Desjardin D."/>
            <person name="Finy P."/>
            <person name="Geml J."/>
            <person name="Haridas S."/>
            <person name="Hughes K."/>
            <person name="Justo A."/>
            <person name="Karasinski D."/>
            <person name="Kautmanova I."/>
            <person name="Kiss B."/>
            <person name="Kocsube S."/>
            <person name="Kotiranta H."/>
            <person name="LaButti K.M."/>
            <person name="Lechner B.E."/>
            <person name="Liimatainen K."/>
            <person name="Lipzen A."/>
            <person name="Lukacs Z."/>
            <person name="Mihaltcheva S."/>
            <person name="Morgado L.N."/>
            <person name="Niskanen T."/>
            <person name="Noordeloos M.E."/>
            <person name="Ohm R.A."/>
            <person name="Ortiz-Santana B."/>
            <person name="Ovrebo C."/>
            <person name="Racz N."/>
            <person name="Riley R."/>
            <person name="Savchenko A."/>
            <person name="Shiryaev A."/>
            <person name="Soop K."/>
            <person name="Spirin V."/>
            <person name="Szebenyi C."/>
            <person name="Tomsovsky M."/>
            <person name="Tulloss R.E."/>
            <person name="Uehling J."/>
            <person name="Grigoriev I.V."/>
            <person name="Vagvolgyi C."/>
            <person name="Papp T."/>
            <person name="Martin F.M."/>
            <person name="Miettinen O."/>
            <person name="Hibbett D.S."/>
            <person name="Nagy L.G."/>
        </authorList>
    </citation>
    <scope>NUCLEOTIDE SEQUENCE [LARGE SCALE GENOMIC DNA]</scope>
    <source>
        <strain evidence="1 2">CBS 121175</strain>
    </source>
</reference>
<evidence type="ECO:0000313" key="2">
    <source>
        <dbReference type="Proteomes" id="UP000307440"/>
    </source>
</evidence>
<name>A0A5C3KFG0_COPMA</name>
<dbReference type="Proteomes" id="UP000307440">
    <property type="component" value="Unassembled WGS sequence"/>
</dbReference>
<keyword evidence="2" id="KW-1185">Reference proteome</keyword>